<dbReference type="PANTHER" id="PTHR42812:SF15">
    <property type="entry name" value="HYDROLASE, PUTATIVE (AFU_ORTHOLOGUE AFUA_2G00930)-RELATED"/>
    <property type="match status" value="1"/>
</dbReference>
<dbReference type="InterPro" id="IPR023296">
    <property type="entry name" value="Glyco_hydro_beta-prop_sf"/>
</dbReference>
<gene>
    <name evidence="6" type="ORF">VKT23_011633</name>
</gene>
<feature type="signal peptide" evidence="5">
    <location>
        <begin position="1"/>
        <end position="21"/>
    </location>
</feature>
<protein>
    <submittedName>
        <fullName evidence="6">Uncharacterized protein</fullName>
    </submittedName>
</protein>
<evidence type="ECO:0000256" key="4">
    <source>
        <dbReference type="RuleBase" id="RU361187"/>
    </source>
</evidence>
<evidence type="ECO:0000256" key="2">
    <source>
        <dbReference type="ARBA" id="ARBA00022801"/>
    </source>
</evidence>
<accession>A0ABR1JAA2</accession>
<dbReference type="EMBL" id="JBANRG010000026">
    <property type="protein sequence ID" value="KAK7453369.1"/>
    <property type="molecule type" value="Genomic_DNA"/>
</dbReference>
<comment type="caution">
    <text evidence="6">The sequence shown here is derived from an EMBL/GenBank/DDBJ whole genome shotgun (WGS) entry which is preliminary data.</text>
</comment>
<organism evidence="6 7">
    <name type="scientific">Marasmiellus scandens</name>
    <dbReference type="NCBI Taxonomy" id="2682957"/>
    <lineage>
        <taxon>Eukaryota</taxon>
        <taxon>Fungi</taxon>
        <taxon>Dikarya</taxon>
        <taxon>Basidiomycota</taxon>
        <taxon>Agaricomycotina</taxon>
        <taxon>Agaricomycetes</taxon>
        <taxon>Agaricomycetidae</taxon>
        <taxon>Agaricales</taxon>
        <taxon>Marasmiineae</taxon>
        <taxon>Omphalotaceae</taxon>
        <taxon>Marasmiellus</taxon>
    </lineage>
</organism>
<proteinExistence type="inferred from homology"/>
<comment type="similarity">
    <text evidence="1 4">Belongs to the glycosyl hydrolase 43 family.</text>
</comment>
<evidence type="ECO:0000256" key="3">
    <source>
        <dbReference type="ARBA" id="ARBA00023295"/>
    </source>
</evidence>
<evidence type="ECO:0000313" key="6">
    <source>
        <dbReference type="EMBL" id="KAK7453369.1"/>
    </source>
</evidence>
<reference evidence="6 7" key="1">
    <citation type="submission" date="2024-01" db="EMBL/GenBank/DDBJ databases">
        <title>A draft genome for the cacao thread blight pathogen Marasmiellus scandens.</title>
        <authorList>
            <person name="Baruah I.K."/>
            <person name="Leung J."/>
            <person name="Bukari Y."/>
            <person name="Amoako-Attah I."/>
            <person name="Meinhardt L.W."/>
            <person name="Bailey B.A."/>
            <person name="Cohen S.P."/>
        </authorList>
    </citation>
    <scope>NUCLEOTIDE SEQUENCE [LARGE SCALE GENOMIC DNA]</scope>
    <source>
        <strain evidence="6 7">GH-19</strain>
    </source>
</reference>
<dbReference type="InterPro" id="IPR006710">
    <property type="entry name" value="Glyco_hydro_43"/>
</dbReference>
<sequence length="342" mass="37280">MRVDFSYLPIFVALAVQSASAIVLPNITARQSNTFGNPVIWEDLADLDIIRVDNDFYYSASTMHYSPGAPILHSTDLVNWEYVGHSVPTLDFGSNDYNLDGSRAYVRGIWASTLKHRPSSGQFFWLGCVDFAKTYVYNAPAIDGPWSQISVINNCYYDAGMLIDDDDTIYVAYGNTDISVAQLSADGTSEVSTQQVYSSTVGTIEGSRFYKRDGAYYILVTGPPSKEFVLKSTSGPFGPYTEQSLVEDLPSPLNGGSPHQGGLVDTADGDWFYMAFVDAYPGGRMPVIAPITWSEDGWPSVELVNGGWGTSYVSPLPANPLGSLEGVDEFNSRSSMGMEPQS</sequence>
<evidence type="ECO:0000313" key="7">
    <source>
        <dbReference type="Proteomes" id="UP001498398"/>
    </source>
</evidence>
<dbReference type="CDD" id="cd09001">
    <property type="entry name" value="GH43_FsAxh1-like"/>
    <property type="match status" value="1"/>
</dbReference>
<dbReference type="InterPro" id="IPR051795">
    <property type="entry name" value="Glycosyl_Hydrlase_43"/>
</dbReference>
<evidence type="ECO:0000256" key="1">
    <source>
        <dbReference type="ARBA" id="ARBA00009865"/>
    </source>
</evidence>
<dbReference type="Pfam" id="PF04616">
    <property type="entry name" value="Glyco_hydro_43"/>
    <property type="match status" value="1"/>
</dbReference>
<keyword evidence="5" id="KW-0732">Signal</keyword>
<keyword evidence="7" id="KW-1185">Reference proteome</keyword>
<name>A0ABR1JAA2_9AGAR</name>
<feature type="chain" id="PRO_5045712406" evidence="5">
    <location>
        <begin position="22"/>
        <end position="342"/>
    </location>
</feature>
<dbReference type="SUPFAM" id="SSF75005">
    <property type="entry name" value="Arabinanase/levansucrase/invertase"/>
    <property type="match status" value="1"/>
</dbReference>
<dbReference type="Proteomes" id="UP001498398">
    <property type="component" value="Unassembled WGS sequence"/>
</dbReference>
<dbReference type="PANTHER" id="PTHR42812">
    <property type="entry name" value="BETA-XYLOSIDASE"/>
    <property type="match status" value="1"/>
</dbReference>
<keyword evidence="2 4" id="KW-0378">Hydrolase</keyword>
<keyword evidence="3 4" id="KW-0326">Glycosidase</keyword>
<evidence type="ECO:0000256" key="5">
    <source>
        <dbReference type="SAM" id="SignalP"/>
    </source>
</evidence>
<dbReference type="Gene3D" id="2.115.10.20">
    <property type="entry name" value="Glycosyl hydrolase domain, family 43"/>
    <property type="match status" value="1"/>
</dbReference>